<feature type="domain" description="TRAM" evidence="6">
    <location>
        <begin position="34"/>
        <end position="92"/>
    </location>
</feature>
<comment type="similarity">
    <text evidence="4">Belongs to the class I-like SAM-binding methyltransferase superfamily. RNA M5U methyltransferase family.</text>
</comment>
<dbReference type="GO" id="GO:0070041">
    <property type="term" value="F:rRNA (uridine-C5-)-methyltransferase activity"/>
    <property type="evidence" value="ECO:0007669"/>
    <property type="project" value="TreeGrafter"/>
</dbReference>
<dbReference type="InterPro" id="IPR030390">
    <property type="entry name" value="MeTrfase_TrmA_AS"/>
</dbReference>
<gene>
    <name evidence="7" type="ORF">UAS_01218</name>
</gene>
<name>R2PQD7_9ENTE</name>
<dbReference type="PROSITE" id="PS50926">
    <property type="entry name" value="TRAM"/>
    <property type="match status" value="1"/>
</dbReference>
<dbReference type="eggNOG" id="COG2265">
    <property type="taxonomic scope" value="Bacteria"/>
</dbReference>
<comment type="caution">
    <text evidence="7">The sequence shown here is derived from an EMBL/GenBank/DDBJ whole genome shotgun (WGS) entry which is preliminary data.</text>
</comment>
<evidence type="ECO:0000313" key="7">
    <source>
        <dbReference type="EMBL" id="EOH86757.1"/>
    </source>
</evidence>
<accession>R2PQD7</accession>
<dbReference type="Pfam" id="PF01938">
    <property type="entry name" value="TRAM"/>
    <property type="match status" value="1"/>
</dbReference>
<dbReference type="PROSITE" id="PS01231">
    <property type="entry name" value="TRMA_2"/>
    <property type="match status" value="1"/>
</dbReference>
<evidence type="ECO:0000313" key="8">
    <source>
        <dbReference type="Proteomes" id="UP000013777"/>
    </source>
</evidence>
<sequence>MQKVFFSEEFWLYNRRISRRMNEESRGISMKEYPVTKNEEITTEIIDLSHEGMGIAKVDHYLLFIDNALPGETVRAKVLKVGPKFGFAKVMEYLTTSDDRQDVADKNLLITGIAPLAHMSYESQLLFKQNQVSNVMKKIAKLPEVPVLPTLGMANPTHYRNKAQIPVRKIAGKLETGFFRKNSHDLIPIDDFYIQDAAIDAAIPIIRDILERFGVKAYNETAHEGFLRHIIIRRGHYSHEMMVVLVTRKAKFFKSKEIANVIHEELPEVVSVIQNINEERTNVILGKQEVVLYGKGYIEDQLLGKTFQISAPSFYQVNTQQAELLYQTAFDFAQLAPTDVVIDAYSGIGTIGLSLADKVEHVYGVESIPEAVEDAKKNVQINGIENTTYLVGKAEKLMTQWSREGLKPNVIFVDPPRKGLDARFIEAAAETAPERIVYISCNPATLARDAKLFAELGYKTEKIQPVDLFPQTYHIECVGLLTRVEH</sequence>
<keyword evidence="8" id="KW-1185">Reference proteome</keyword>
<evidence type="ECO:0000256" key="3">
    <source>
        <dbReference type="ARBA" id="ARBA00022691"/>
    </source>
</evidence>
<dbReference type="SUPFAM" id="SSF50249">
    <property type="entry name" value="Nucleic acid-binding proteins"/>
    <property type="match status" value="1"/>
</dbReference>
<protein>
    <submittedName>
        <fullName evidence="7">23S rRNA (Uracil-5-)-methyltransferase RumA</fullName>
    </submittedName>
</protein>
<dbReference type="InterPro" id="IPR010280">
    <property type="entry name" value="U5_MeTrfase_fam"/>
</dbReference>
<reference evidence="7 8" key="1">
    <citation type="submission" date="2013-02" db="EMBL/GenBank/DDBJ databases">
        <title>The Genome Sequence of Enterococcus asini ATCC_700915.</title>
        <authorList>
            <consortium name="The Broad Institute Genome Sequencing Platform"/>
            <consortium name="The Broad Institute Genome Sequencing Center for Infectious Disease"/>
            <person name="Earl A.M."/>
            <person name="Gilmore M.S."/>
            <person name="Lebreton F."/>
            <person name="Walker B."/>
            <person name="Young S.K."/>
            <person name="Zeng Q."/>
            <person name="Gargeya S."/>
            <person name="Fitzgerald M."/>
            <person name="Haas B."/>
            <person name="Abouelleil A."/>
            <person name="Alvarado L."/>
            <person name="Arachchi H.M."/>
            <person name="Berlin A.M."/>
            <person name="Chapman S.B."/>
            <person name="Dewar J."/>
            <person name="Goldberg J."/>
            <person name="Griggs A."/>
            <person name="Gujja S."/>
            <person name="Hansen M."/>
            <person name="Howarth C."/>
            <person name="Imamovic A."/>
            <person name="Larimer J."/>
            <person name="McCowan C."/>
            <person name="Murphy C."/>
            <person name="Neiman D."/>
            <person name="Pearson M."/>
            <person name="Priest M."/>
            <person name="Roberts A."/>
            <person name="Saif S."/>
            <person name="Shea T."/>
            <person name="Sisk P."/>
            <person name="Sykes S."/>
            <person name="Wortman J."/>
            <person name="Nusbaum C."/>
            <person name="Birren B."/>
        </authorList>
    </citation>
    <scope>NUCLEOTIDE SEQUENCE [LARGE SCALE GENOMIC DNA]</scope>
    <source>
        <strain evidence="7 8">ATCC 700915</strain>
    </source>
</reference>
<evidence type="ECO:0000256" key="1">
    <source>
        <dbReference type="ARBA" id="ARBA00022603"/>
    </source>
</evidence>
<dbReference type="Gene3D" id="2.40.50.1070">
    <property type="match status" value="1"/>
</dbReference>
<keyword evidence="3 4" id="KW-0949">S-adenosyl-L-methionine</keyword>
<dbReference type="PROSITE" id="PS01230">
    <property type="entry name" value="TRMA_1"/>
    <property type="match status" value="1"/>
</dbReference>
<dbReference type="NCBIfam" id="TIGR00479">
    <property type="entry name" value="rumA"/>
    <property type="match status" value="1"/>
</dbReference>
<dbReference type="FunFam" id="2.40.50.1070:FF:000003">
    <property type="entry name" value="23S rRNA (Uracil-5-)-methyltransferase RumA"/>
    <property type="match status" value="1"/>
</dbReference>
<feature type="binding site" evidence="4">
    <location>
        <position position="366"/>
    </location>
    <ligand>
        <name>S-adenosyl-L-methionine</name>
        <dbReference type="ChEBI" id="CHEBI:59789"/>
    </ligand>
</feature>
<evidence type="ECO:0000259" key="6">
    <source>
        <dbReference type="PROSITE" id="PS50926"/>
    </source>
</evidence>
<dbReference type="InterPro" id="IPR029063">
    <property type="entry name" value="SAM-dependent_MTases_sf"/>
</dbReference>
<dbReference type="PROSITE" id="PS51687">
    <property type="entry name" value="SAM_MT_RNA_M5U"/>
    <property type="match status" value="1"/>
</dbReference>
<dbReference type="PATRIC" id="fig|1158606.3.peg.1175"/>
<keyword evidence="1 4" id="KW-0489">Methyltransferase</keyword>
<feature type="binding site" evidence="4">
    <location>
        <position position="414"/>
    </location>
    <ligand>
        <name>S-adenosyl-L-methionine</name>
        <dbReference type="ChEBI" id="CHEBI:59789"/>
    </ligand>
</feature>
<dbReference type="Gene3D" id="2.40.50.140">
    <property type="entry name" value="Nucleic acid-binding proteins"/>
    <property type="match status" value="1"/>
</dbReference>
<dbReference type="InterPro" id="IPR030391">
    <property type="entry name" value="MeTrfase_TrmA_CS"/>
</dbReference>
<dbReference type="PANTHER" id="PTHR11061">
    <property type="entry name" value="RNA M5U METHYLTRANSFERASE"/>
    <property type="match status" value="1"/>
</dbReference>
<dbReference type="Proteomes" id="UP000013777">
    <property type="component" value="Unassembled WGS sequence"/>
</dbReference>
<keyword evidence="2 4" id="KW-0808">Transferase</keyword>
<evidence type="ECO:0000256" key="5">
    <source>
        <dbReference type="PROSITE-ProRule" id="PRU10015"/>
    </source>
</evidence>
<dbReference type="CDD" id="cd02440">
    <property type="entry name" value="AdoMet_MTases"/>
    <property type="match status" value="1"/>
</dbReference>
<dbReference type="AlphaFoldDB" id="R2PQD7"/>
<organism evidence="7 8">
    <name type="scientific">Enterococcus asini ATCC 700915</name>
    <dbReference type="NCBI Taxonomy" id="1158606"/>
    <lineage>
        <taxon>Bacteria</taxon>
        <taxon>Bacillati</taxon>
        <taxon>Bacillota</taxon>
        <taxon>Bacilli</taxon>
        <taxon>Lactobacillales</taxon>
        <taxon>Enterococcaceae</taxon>
        <taxon>Enterococcus</taxon>
    </lineage>
</organism>
<proteinExistence type="inferred from homology"/>
<feature type="binding site" evidence="4">
    <location>
        <position position="316"/>
    </location>
    <ligand>
        <name>S-adenosyl-L-methionine</name>
        <dbReference type="ChEBI" id="CHEBI:59789"/>
    </ligand>
</feature>
<dbReference type="InterPro" id="IPR002792">
    <property type="entry name" value="TRAM_dom"/>
</dbReference>
<feature type="active site" description="Nucleophile" evidence="4">
    <location>
        <position position="441"/>
    </location>
</feature>
<dbReference type="Gene3D" id="3.40.50.150">
    <property type="entry name" value="Vaccinia Virus protein VP39"/>
    <property type="match status" value="1"/>
</dbReference>
<dbReference type="SUPFAM" id="SSF53335">
    <property type="entry name" value="S-adenosyl-L-methionine-dependent methyltransferases"/>
    <property type="match status" value="1"/>
</dbReference>
<dbReference type="HOGENOM" id="CLU_014689_7_0_9"/>
<evidence type="ECO:0000256" key="2">
    <source>
        <dbReference type="ARBA" id="ARBA00022679"/>
    </source>
</evidence>
<evidence type="ECO:0000256" key="4">
    <source>
        <dbReference type="PROSITE-ProRule" id="PRU01024"/>
    </source>
</evidence>
<dbReference type="Pfam" id="PF05958">
    <property type="entry name" value="tRNA_U5-meth_tr"/>
    <property type="match status" value="1"/>
</dbReference>
<dbReference type="STRING" id="57732.RU94_GL000653"/>
<dbReference type="GO" id="GO:0070475">
    <property type="term" value="P:rRNA base methylation"/>
    <property type="evidence" value="ECO:0007669"/>
    <property type="project" value="TreeGrafter"/>
</dbReference>
<dbReference type="InterPro" id="IPR012340">
    <property type="entry name" value="NA-bd_OB-fold"/>
</dbReference>
<dbReference type="PANTHER" id="PTHR11061:SF30">
    <property type="entry name" value="TRNA (URACIL(54)-C(5))-METHYLTRANSFERASE"/>
    <property type="match status" value="1"/>
</dbReference>
<dbReference type="FunFam" id="3.40.50.150:FF:000009">
    <property type="entry name" value="23S rRNA (Uracil(1939)-C(5))-methyltransferase RlmD"/>
    <property type="match status" value="1"/>
</dbReference>
<feature type="binding site" evidence="4">
    <location>
        <position position="345"/>
    </location>
    <ligand>
        <name>S-adenosyl-L-methionine</name>
        <dbReference type="ChEBI" id="CHEBI:59789"/>
    </ligand>
</feature>
<feature type="active site" evidence="5">
    <location>
        <position position="441"/>
    </location>
</feature>
<dbReference type="EMBL" id="AJAP01000012">
    <property type="protein sequence ID" value="EOH86757.1"/>
    <property type="molecule type" value="Genomic_DNA"/>
</dbReference>